<dbReference type="PROSITE" id="PS00108">
    <property type="entry name" value="PROTEIN_KINASE_ST"/>
    <property type="match status" value="1"/>
</dbReference>
<keyword evidence="4" id="KW-1185">Reference proteome</keyword>
<evidence type="ECO:0000256" key="2">
    <source>
        <dbReference type="ARBA" id="ARBA00022840"/>
    </source>
</evidence>
<dbReference type="PANTHER" id="PTHR27001">
    <property type="entry name" value="OS01G0253100 PROTEIN"/>
    <property type="match status" value="1"/>
</dbReference>
<evidence type="ECO:0000313" key="4">
    <source>
        <dbReference type="Proteomes" id="UP000694843"/>
    </source>
</evidence>
<proteinExistence type="predicted"/>
<dbReference type="GO" id="GO:0005524">
    <property type="term" value="F:ATP binding"/>
    <property type="evidence" value="ECO:0007669"/>
    <property type="project" value="UniProtKB-KW"/>
</dbReference>
<dbReference type="KEGG" id="hazt:108668892"/>
<feature type="domain" description="Protein kinase" evidence="3">
    <location>
        <begin position="1"/>
        <end position="85"/>
    </location>
</feature>
<dbReference type="GO" id="GO:0005886">
    <property type="term" value="C:plasma membrane"/>
    <property type="evidence" value="ECO:0007669"/>
    <property type="project" value="TreeGrafter"/>
</dbReference>
<dbReference type="InterPro" id="IPR008271">
    <property type="entry name" value="Ser/Thr_kinase_AS"/>
</dbReference>
<dbReference type="OrthoDB" id="6381377at2759"/>
<dbReference type="Proteomes" id="UP000694843">
    <property type="component" value="Unplaced"/>
</dbReference>
<evidence type="ECO:0000259" key="3">
    <source>
        <dbReference type="PROSITE" id="PS50011"/>
    </source>
</evidence>
<dbReference type="GO" id="GO:0004672">
    <property type="term" value="F:protein kinase activity"/>
    <property type="evidence" value="ECO:0007669"/>
    <property type="project" value="InterPro"/>
</dbReference>
<dbReference type="Gene3D" id="1.10.510.10">
    <property type="entry name" value="Transferase(Phosphotransferase) domain 1"/>
    <property type="match status" value="1"/>
</dbReference>
<evidence type="ECO:0000256" key="1">
    <source>
        <dbReference type="ARBA" id="ARBA00022741"/>
    </source>
</evidence>
<name>A0A8B7NDG0_HYAAZ</name>
<keyword evidence="2" id="KW-0067">ATP-binding</keyword>
<dbReference type="RefSeq" id="XP_018011639.1">
    <property type="nucleotide sequence ID" value="XM_018156150.2"/>
</dbReference>
<reference evidence="5" key="1">
    <citation type="submission" date="2025-08" db="UniProtKB">
        <authorList>
            <consortium name="RefSeq"/>
        </authorList>
    </citation>
    <scope>IDENTIFICATION</scope>
    <source>
        <tissue evidence="5">Whole organism</tissue>
    </source>
</reference>
<dbReference type="Pfam" id="PF00069">
    <property type="entry name" value="Pkinase"/>
    <property type="match status" value="1"/>
</dbReference>
<dbReference type="InterPro" id="IPR011009">
    <property type="entry name" value="Kinase-like_dom_sf"/>
</dbReference>
<protein>
    <submittedName>
        <fullName evidence="5">Serine/threonine-protein kinase pelle-like</fullName>
    </submittedName>
</protein>
<accession>A0A8B7NDG0</accession>
<dbReference type="SUPFAM" id="SSF56112">
    <property type="entry name" value="Protein kinase-like (PK-like)"/>
    <property type="match status" value="1"/>
</dbReference>
<sequence length="85" mass="9391">MGAHGRSAGPAFLDWWQRLNIARGTARALQFLHTVKDKPLIHGDIKSANILLDGNFEPKLGDFGLAREGPMSQYTSMKVSTLDRP</sequence>
<dbReference type="AlphaFoldDB" id="A0A8B7NDG0"/>
<organism evidence="4 5">
    <name type="scientific">Hyalella azteca</name>
    <name type="common">Amphipod</name>
    <dbReference type="NCBI Taxonomy" id="294128"/>
    <lineage>
        <taxon>Eukaryota</taxon>
        <taxon>Metazoa</taxon>
        <taxon>Ecdysozoa</taxon>
        <taxon>Arthropoda</taxon>
        <taxon>Crustacea</taxon>
        <taxon>Multicrustacea</taxon>
        <taxon>Malacostraca</taxon>
        <taxon>Eumalacostraca</taxon>
        <taxon>Peracarida</taxon>
        <taxon>Amphipoda</taxon>
        <taxon>Senticaudata</taxon>
        <taxon>Talitrida</taxon>
        <taxon>Talitroidea</taxon>
        <taxon>Hyalellidae</taxon>
        <taxon>Hyalella</taxon>
    </lineage>
</organism>
<evidence type="ECO:0000313" key="5">
    <source>
        <dbReference type="RefSeq" id="XP_018011639.1"/>
    </source>
</evidence>
<keyword evidence="1" id="KW-0547">Nucleotide-binding</keyword>
<gene>
    <name evidence="5" type="primary">LOC108668892</name>
</gene>
<dbReference type="PANTHER" id="PTHR27001:SF939">
    <property type="entry name" value="INTERLEUKIN 1 RECEPTOR ASSOCIATED KINASE 1"/>
    <property type="match status" value="1"/>
</dbReference>
<dbReference type="InterPro" id="IPR000719">
    <property type="entry name" value="Prot_kinase_dom"/>
</dbReference>
<dbReference type="GeneID" id="108668892"/>
<dbReference type="PROSITE" id="PS50011">
    <property type="entry name" value="PROTEIN_KINASE_DOM"/>
    <property type="match status" value="1"/>
</dbReference>